<dbReference type="Proteomes" id="UP000321523">
    <property type="component" value="Unassembled WGS sequence"/>
</dbReference>
<dbReference type="EMBL" id="BJYZ01000049">
    <property type="protein sequence ID" value="GEO42730.1"/>
    <property type="molecule type" value="Genomic_DNA"/>
</dbReference>
<dbReference type="OrthoDB" id="9855426at2"/>
<keyword evidence="2" id="KW-1185">Reference proteome</keyword>
<name>A0A512E2N5_9PROT</name>
<comment type="caution">
    <text evidence="1">The sequence shown here is derived from an EMBL/GenBank/DDBJ whole genome shotgun (WGS) entry which is preliminary data.</text>
</comment>
<evidence type="ECO:0000313" key="1">
    <source>
        <dbReference type="EMBL" id="GEO42730.1"/>
    </source>
</evidence>
<sequence length="95" mass="10105">MIDFDQLVETLQTHLGMSGDALNSALLAMDSDHLAVLTQYLDGDELIRMLEAAGVEAETVPPDDLRMTLEALAEAVGEVLEEKGKVNPAKPQGAG</sequence>
<dbReference type="RefSeq" id="WP_044436463.1">
    <property type="nucleotide sequence ID" value="NZ_BJYZ01000049.1"/>
</dbReference>
<protein>
    <submittedName>
        <fullName evidence="1">Uncharacterized protein</fullName>
    </submittedName>
</protein>
<reference evidence="1 2" key="1">
    <citation type="submission" date="2019-07" db="EMBL/GenBank/DDBJ databases">
        <title>Whole genome shotgun sequence of Skermanella aerolata NBRC 106429.</title>
        <authorList>
            <person name="Hosoyama A."/>
            <person name="Uohara A."/>
            <person name="Ohji S."/>
            <person name="Ichikawa N."/>
        </authorList>
    </citation>
    <scope>NUCLEOTIDE SEQUENCE [LARGE SCALE GENOMIC DNA]</scope>
    <source>
        <strain evidence="1 2">NBRC 106429</strain>
    </source>
</reference>
<proteinExistence type="predicted"/>
<accession>A0A512E2N5</accession>
<gene>
    <name evidence="1" type="ORF">SAE02_68780</name>
</gene>
<evidence type="ECO:0000313" key="2">
    <source>
        <dbReference type="Proteomes" id="UP000321523"/>
    </source>
</evidence>
<dbReference type="AlphaFoldDB" id="A0A512E2N5"/>
<organism evidence="1 2">
    <name type="scientific">Skermanella aerolata</name>
    <dbReference type="NCBI Taxonomy" id="393310"/>
    <lineage>
        <taxon>Bacteria</taxon>
        <taxon>Pseudomonadati</taxon>
        <taxon>Pseudomonadota</taxon>
        <taxon>Alphaproteobacteria</taxon>
        <taxon>Rhodospirillales</taxon>
        <taxon>Azospirillaceae</taxon>
        <taxon>Skermanella</taxon>
    </lineage>
</organism>